<evidence type="ECO:0000259" key="5">
    <source>
        <dbReference type="Pfam" id="PF02775"/>
    </source>
</evidence>
<evidence type="ECO:0000256" key="3">
    <source>
        <dbReference type="ARBA" id="ARBA00023239"/>
    </source>
</evidence>
<feature type="domain" description="Thiamine pyrophosphate enzyme N-terminal TPP-binding" evidence="6">
    <location>
        <begin position="3"/>
        <end position="111"/>
    </location>
</feature>
<dbReference type="EMBL" id="BHZC01000001">
    <property type="protein sequence ID" value="GCD40156.1"/>
    <property type="molecule type" value="Genomic_DNA"/>
</dbReference>
<evidence type="ECO:0000313" key="7">
    <source>
        <dbReference type="EMBL" id="GCD40156.1"/>
    </source>
</evidence>
<dbReference type="AlphaFoldDB" id="A0A7U9L456"/>
<keyword evidence="2" id="KW-0786">Thiamine pyrophosphate</keyword>
<sequence length="379" mass="39818">MSTTSKAFVTALDNHGIGLVSGVPCSYFGGPIGELAHWPDIPYVPAANEGTALATAAGSRLAGRPAAVIAQNSGFGNLINPLTSLVLPYQIPVLVFVSMRGWPKASSGEPQHHWMGRVVPDWLDSLDVPHRMLLPDGPGLDEVLEETRPVLASGRPAFVLVAKGAVEDEKAVGAPDAETRPADGDLPDRDDLVKAVLAEVGPEFVFSTTGYLSRSLFNRGDRPRNFYMQGSMGHVASLALGSALARPSERFVVLDGDGSVLMHMGALTTVGHFAPPNLVHVLFDNQVYDSTGGQATTASTTEFDTIARGSGYRRVQYVASTAAVRPAIQDAFRAEGPTLLVVRGRAGGAAGERASGAVTVPEIARRFSAELTAGQVPLS</sequence>
<feature type="domain" description="Thiamine pyrophosphate enzyme TPP-binding" evidence="5">
    <location>
        <begin position="221"/>
        <end position="342"/>
    </location>
</feature>
<dbReference type="GO" id="GO:0030976">
    <property type="term" value="F:thiamine pyrophosphate binding"/>
    <property type="evidence" value="ECO:0007669"/>
    <property type="project" value="InterPro"/>
</dbReference>
<evidence type="ECO:0000259" key="6">
    <source>
        <dbReference type="Pfam" id="PF02776"/>
    </source>
</evidence>
<dbReference type="CDD" id="cd07035">
    <property type="entry name" value="TPP_PYR_POX_like"/>
    <property type="match status" value="1"/>
</dbReference>
<dbReference type="InterPro" id="IPR017684">
    <property type="entry name" value="Phosphono-pyrv_decarboxylase"/>
</dbReference>
<dbReference type="GeneID" id="95626632"/>
<dbReference type="InterPro" id="IPR051818">
    <property type="entry name" value="TPP_dependent_decarboxylase"/>
</dbReference>
<keyword evidence="3" id="KW-0456">Lyase</keyword>
<dbReference type="Pfam" id="PF02776">
    <property type="entry name" value="TPP_enzyme_N"/>
    <property type="match status" value="1"/>
</dbReference>
<evidence type="ECO:0000313" key="8">
    <source>
        <dbReference type="Proteomes" id="UP000287830"/>
    </source>
</evidence>
<dbReference type="GO" id="GO:0032923">
    <property type="term" value="P:organic phosphonate biosynthetic process"/>
    <property type="evidence" value="ECO:0007669"/>
    <property type="project" value="InterPro"/>
</dbReference>
<dbReference type="InterPro" id="IPR029061">
    <property type="entry name" value="THDP-binding"/>
</dbReference>
<proteinExistence type="predicted"/>
<name>A0A7U9L456_9ACTN</name>
<comment type="caution">
    <text evidence="7">The sequence shown here is derived from an EMBL/GenBank/DDBJ whole genome shotgun (WGS) entry which is preliminary data.</text>
</comment>
<accession>A0A7U9L456</accession>
<reference evidence="7 8" key="1">
    <citation type="submission" date="2018-11" db="EMBL/GenBank/DDBJ databases">
        <title>Whole genome sequence of Streptomyces chrestomyceticus NBRC 13444(T).</title>
        <authorList>
            <person name="Komaki H."/>
            <person name="Tamura T."/>
        </authorList>
    </citation>
    <scope>NUCLEOTIDE SEQUENCE [LARGE SCALE GENOMIC DNA]</scope>
    <source>
        <strain evidence="7 8">NBRC 13444</strain>
    </source>
</reference>
<dbReference type="PROSITE" id="PS00187">
    <property type="entry name" value="TPP_ENZYMES"/>
    <property type="match status" value="1"/>
</dbReference>
<dbReference type="EC" id="4.1.1.82" evidence="4"/>
<dbReference type="NCBIfam" id="TIGR03297">
    <property type="entry name" value="Ppyr-DeCO2ase"/>
    <property type="match status" value="1"/>
</dbReference>
<dbReference type="OrthoDB" id="9785953at2"/>
<dbReference type="InterPro" id="IPR000399">
    <property type="entry name" value="TPP-bd_CS"/>
</dbReference>
<dbReference type="Pfam" id="PF02775">
    <property type="entry name" value="TPP_enzyme_C"/>
    <property type="match status" value="1"/>
</dbReference>
<dbReference type="Proteomes" id="UP000287830">
    <property type="component" value="Unassembled WGS sequence"/>
</dbReference>
<evidence type="ECO:0000256" key="4">
    <source>
        <dbReference type="NCBIfam" id="TIGR03297"/>
    </source>
</evidence>
<organism evidence="7 8">
    <name type="scientific">Streptomyces chrestomyceticus JCM 4735</name>
    <dbReference type="NCBI Taxonomy" id="1306181"/>
    <lineage>
        <taxon>Bacteria</taxon>
        <taxon>Bacillati</taxon>
        <taxon>Actinomycetota</taxon>
        <taxon>Actinomycetes</taxon>
        <taxon>Kitasatosporales</taxon>
        <taxon>Streptomycetaceae</taxon>
        <taxon>Streptomyces</taxon>
    </lineage>
</organism>
<dbReference type="GO" id="GO:0000287">
    <property type="term" value="F:magnesium ion binding"/>
    <property type="evidence" value="ECO:0007669"/>
    <property type="project" value="InterPro"/>
</dbReference>
<dbReference type="InterPro" id="IPR012001">
    <property type="entry name" value="Thiamin_PyroP_enz_TPP-bd_dom"/>
</dbReference>
<dbReference type="Gene3D" id="3.40.50.970">
    <property type="match status" value="2"/>
</dbReference>
<dbReference type="GO" id="GO:0017000">
    <property type="term" value="P:antibiotic biosynthetic process"/>
    <property type="evidence" value="ECO:0007669"/>
    <property type="project" value="UniProtKB-UniRule"/>
</dbReference>
<evidence type="ECO:0000256" key="2">
    <source>
        <dbReference type="ARBA" id="ARBA00023052"/>
    </source>
</evidence>
<dbReference type="RefSeq" id="WP_125048916.1">
    <property type="nucleotide sequence ID" value="NZ_BHZC01000001.1"/>
</dbReference>
<dbReference type="InterPro" id="IPR011766">
    <property type="entry name" value="TPP_enzyme_TPP-bd"/>
</dbReference>
<gene>
    <name evidence="7" type="ORF">OEIGOIKO_08013</name>
</gene>
<dbReference type="PANTHER" id="PTHR42818">
    <property type="entry name" value="SULFOPYRUVATE DECARBOXYLASE SUBUNIT ALPHA"/>
    <property type="match status" value="1"/>
</dbReference>
<protein>
    <recommendedName>
        <fullName evidence="4">Phosphonopyruvate decarboxylase</fullName>
        <ecNumber evidence="4">4.1.1.82</ecNumber>
    </recommendedName>
</protein>
<evidence type="ECO:0000256" key="1">
    <source>
        <dbReference type="ARBA" id="ARBA00022793"/>
    </source>
</evidence>
<keyword evidence="1" id="KW-0210">Decarboxylase</keyword>
<dbReference type="PANTHER" id="PTHR42818:SF1">
    <property type="entry name" value="SULFOPYRUVATE DECARBOXYLASE"/>
    <property type="match status" value="1"/>
</dbReference>
<dbReference type="SUPFAM" id="SSF52518">
    <property type="entry name" value="Thiamin diphosphate-binding fold (THDP-binding)"/>
    <property type="match status" value="2"/>
</dbReference>
<dbReference type="GO" id="GO:0033980">
    <property type="term" value="F:phosphonopyruvate decarboxylase activity"/>
    <property type="evidence" value="ECO:0007669"/>
    <property type="project" value="UniProtKB-UniRule"/>
</dbReference>